<proteinExistence type="predicted"/>
<feature type="signal peptide" evidence="2">
    <location>
        <begin position="1"/>
        <end position="24"/>
    </location>
</feature>
<feature type="transmembrane region" description="Helical" evidence="1">
    <location>
        <begin position="450"/>
        <end position="468"/>
    </location>
</feature>
<keyword evidence="1" id="KW-0472">Membrane</keyword>
<dbReference type="InterPro" id="IPR013229">
    <property type="entry name" value="PEGA"/>
</dbReference>
<sequence length="496" mass="52278">MTFLNNSYSLVVVLALALGNVAGAAPRRVVVANGDCKDAELSSQTKALYDTLVARPGENVLTASDFVERLFPQPSGSFEDIKRQLEAAQGQFYEARYARAAPAIDEVLRQVARLPVGEARWKLYVDALLLQAVNYRAMGRVKESDEAFRGVLRLDAQYELDPNYYTPSTRQAFDRLRRELARAKKVRLSVQSSTLPAAEVFLDGRSMGQTPLTLEVHAGTYELTLKKGAAVSFPHQIPVQGEETPVLVDLAYEGAISASPFPCLASADGEQGLSHAIRLGGTLGVEEVIVVKLEGASSGPKWLAATVLNVEGGQKLREGGFKTRGLDAPAESLNALVDFVTTGKAQPSVVVAQANIQPPWEAPSAEQAGLSEATAKSGSVRPLRVVSYVTLGAGVAALAGTGILRLAIQKDSQALEQGNHLNANGNVNADDRVGREIVNRMAGKVRIHNGLLIGSGAALATGLVLFLLSPAEAPPPVSVGVVAGPNGAGASLSGTF</sequence>
<dbReference type="Pfam" id="PF08308">
    <property type="entry name" value="PEGA"/>
    <property type="match status" value="1"/>
</dbReference>
<keyword evidence="1" id="KW-0812">Transmembrane</keyword>
<feature type="domain" description="PEGA" evidence="3">
    <location>
        <begin position="193"/>
        <end position="244"/>
    </location>
</feature>
<evidence type="ECO:0000313" key="4">
    <source>
        <dbReference type="EMBL" id="WNG51510.1"/>
    </source>
</evidence>
<accession>A0ABY9X7Y3</accession>
<feature type="chain" id="PRO_5047352670" evidence="2">
    <location>
        <begin position="25"/>
        <end position="496"/>
    </location>
</feature>
<dbReference type="Proteomes" id="UP001611383">
    <property type="component" value="Chromosome"/>
</dbReference>
<keyword evidence="2" id="KW-0732">Signal</keyword>
<reference evidence="4 5" key="1">
    <citation type="submission" date="2019-08" db="EMBL/GenBank/DDBJ databases">
        <title>Archangium and Cystobacter genomes.</title>
        <authorList>
            <person name="Chen I.-C.K."/>
            <person name="Wielgoss S."/>
        </authorList>
    </citation>
    <scope>NUCLEOTIDE SEQUENCE [LARGE SCALE GENOMIC DNA]</scope>
    <source>
        <strain evidence="4 5">Cbm 6</strain>
    </source>
</reference>
<name>A0ABY9X7Y3_9BACT</name>
<evidence type="ECO:0000256" key="2">
    <source>
        <dbReference type="SAM" id="SignalP"/>
    </source>
</evidence>
<evidence type="ECO:0000256" key="1">
    <source>
        <dbReference type="SAM" id="Phobius"/>
    </source>
</evidence>
<feature type="transmembrane region" description="Helical" evidence="1">
    <location>
        <begin position="385"/>
        <end position="408"/>
    </location>
</feature>
<dbReference type="EMBL" id="CP043494">
    <property type="protein sequence ID" value="WNG51510.1"/>
    <property type="molecule type" value="Genomic_DNA"/>
</dbReference>
<evidence type="ECO:0000313" key="5">
    <source>
        <dbReference type="Proteomes" id="UP001611383"/>
    </source>
</evidence>
<gene>
    <name evidence="4" type="ORF">F0U60_50800</name>
</gene>
<evidence type="ECO:0000259" key="3">
    <source>
        <dbReference type="Pfam" id="PF08308"/>
    </source>
</evidence>
<dbReference type="RefSeq" id="WP_395811773.1">
    <property type="nucleotide sequence ID" value="NZ_CP043494.1"/>
</dbReference>
<organism evidence="4 5">
    <name type="scientific">Archangium minus</name>
    <dbReference type="NCBI Taxonomy" id="83450"/>
    <lineage>
        <taxon>Bacteria</taxon>
        <taxon>Pseudomonadati</taxon>
        <taxon>Myxococcota</taxon>
        <taxon>Myxococcia</taxon>
        <taxon>Myxococcales</taxon>
        <taxon>Cystobacterineae</taxon>
        <taxon>Archangiaceae</taxon>
        <taxon>Archangium</taxon>
    </lineage>
</organism>
<protein>
    <submittedName>
        <fullName evidence="4">PEGA domain-containing protein</fullName>
    </submittedName>
</protein>
<keyword evidence="1" id="KW-1133">Transmembrane helix</keyword>
<keyword evidence="5" id="KW-1185">Reference proteome</keyword>